<dbReference type="InterPro" id="IPR051599">
    <property type="entry name" value="Cell_Envelope_Assoc"/>
</dbReference>
<dbReference type="Proteomes" id="UP000219621">
    <property type="component" value="Unassembled WGS sequence"/>
</dbReference>
<feature type="domain" description="DUF218" evidence="2">
    <location>
        <begin position="80"/>
        <end position="244"/>
    </location>
</feature>
<keyword evidence="4" id="KW-1185">Reference proteome</keyword>
<dbReference type="EMBL" id="OCNJ01000003">
    <property type="protein sequence ID" value="SOD94275.1"/>
    <property type="molecule type" value="Genomic_DNA"/>
</dbReference>
<protein>
    <submittedName>
        <fullName evidence="3">Uncharacterized SAM-binding protein YcdF, DUF218 family</fullName>
    </submittedName>
</protein>
<feature type="transmembrane region" description="Helical" evidence="1">
    <location>
        <begin position="76"/>
        <end position="95"/>
    </location>
</feature>
<accession>A0A286GFH0</accession>
<dbReference type="GO" id="GO:0005886">
    <property type="term" value="C:plasma membrane"/>
    <property type="evidence" value="ECO:0007669"/>
    <property type="project" value="TreeGrafter"/>
</dbReference>
<sequence length="261" mass="27841">MSFVFSKIAWLILQPDTLLVLALVGVFVFGRMGRRTRVALGVVTGVVVALAVLPLGSWLLRPLDDRFPPPTPEQVAAAPGIVVLGGAVSLGMTAARPGIALSGRAERYTEAARLAHDHPEKPLAFTGGTGSMLDPHSREGEVARELFTAFGVAPERLVIESDSRNTAEHPRLLAALLPEGAPQAGWLLVTSAWHMPRAVAVFRAAGWRVVPYPVDYATLPRGGWLPGLLNGLAGVSYGVHEWLGLIAYRVMGHSDTLFPAP</sequence>
<reference evidence="3 4" key="1">
    <citation type="submission" date="2017-09" db="EMBL/GenBank/DDBJ databases">
        <authorList>
            <person name="Ehlers B."/>
            <person name="Leendertz F.H."/>
        </authorList>
    </citation>
    <scope>NUCLEOTIDE SEQUENCE [LARGE SCALE GENOMIC DNA]</scope>
    <source>
        <strain evidence="3 4">USBA 140</strain>
    </source>
</reference>
<keyword evidence="1" id="KW-0812">Transmembrane</keyword>
<dbReference type="Gene3D" id="3.40.50.620">
    <property type="entry name" value="HUPs"/>
    <property type="match status" value="1"/>
</dbReference>
<keyword evidence="1" id="KW-0472">Membrane</keyword>
<name>A0A286GFH0_9PROT</name>
<dbReference type="PANTHER" id="PTHR30336:SF4">
    <property type="entry name" value="ENVELOPE BIOGENESIS FACTOR ELYC"/>
    <property type="match status" value="1"/>
</dbReference>
<dbReference type="CDD" id="cd06259">
    <property type="entry name" value="YdcF-like"/>
    <property type="match status" value="1"/>
</dbReference>
<dbReference type="AlphaFoldDB" id="A0A286GFH0"/>
<proteinExistence type="predicted"/>
<dbReference type="InterPro" id="IPR003848">
    <property type="entry name" value="DUF218"/>
</dbReference>
<feature type="transmembrane region" description="Helical" evidence="1">
    <location>
        <begin position="37"/>
        <end position="56"/>
    </location>
</feature>
<dbReference type="InterPro" id="IPR014729">
    <property type="entry name" value="Rossmann-like_a/b/a_fold"/>
</dbReference>
<organism evidence="3 4">
    <name type="scientific">Caenispirillum bisanense</name>
    <dbReference type="NCBI Taxonomy" id="414052"/>
    <lineage>
        <taxon>Bacteria</taxon>
        <taxon>Pseudomonadati</taxon>
        <taxon>Pseudomonadota</taxon>
        <taxon>Alphaproteobacteria</taxon>
        <taxon>Rhodospirillales</taxon>
        <taxon>Novispirillaceae</taxon>
        <taxon>Caenispirillum</taxon>
    </lineage>
</organism>
<dbReference type="GO" id="GO:0000270">
    <property type="term" value="P:peptidoglycan metabolic process"/>
    <property type="evidence" value="ECO:0007669"/>
    <property type="project" value="TreeGrafter"/>
</dbReference>
<evidence type="ECO:0000313" key="3">
    <source>
        <dbReference type="EMBL" id="SOD94275.1"/>
    </source>
</evidence>
<dbReference type="GO" id="GO:0043164">
    <property type="term" value="P:Gram-negative-bacterium-type cell wall biogenesis"/>
    <property type="evidence" value="ECO:0007669"/>
    <property type="project" value="TreeGrafter"/>
</dbReference>
<gene>
    <name evidence="3" type="ORF">SAMN05421508_103443</name>
</gene>
<evidence type="ECO:0000256" key="1">
    <source>
        <dbReference type="SAM" id="Phobius"/>
    </source>
</evidence>
<keyword evidence="1" id="KW-1133">Transmembrane helix</keyword>
<evidence type="ECO:0000259" key="2">
    <source>
        <dbReference type="Pfam" id="PF02698"/>
    </source>
</evidence>
<evidence type="ECO:0000313" key="4">
    <source>
        <dbReference type="Proteomes" id="UP000219621"/>
    </source>
</evidence>
<dbReference type="Pfam" id="PF02698">
    <property type="entry name" value="DUF218"/>
    <property type="match status" value="1"/>
</dbReference>
<feature type="transmembrane region" description="Helical" evidence="1">
    <location>
        <begin position="12"/>
        <end position="30"/>
    </location>
</feature>
<dbReference type="OrthoDB" id="9809813at2"/>
<dbReference type="RefSeq" id="WP_097278909.1">
    <property type="nucleotide sequence ID" value="NZ_OCNJ01000003.1"/>
</dbReference>
<dbReference type="PANTHER" id="PTHR30336">
    <property type="entry name" value="INNER MEMBRANE PROTEIN, PROBABLE PERMEASE"/>
    <property type="match status" value="1"/>
</dbReference>